<dbReference type="InterPro" id="IPR011701">
    <property type="entry name" value="MFS"/>
</dbReference>
<evidence type="ECO:0000256" key="15">
    <source>
        <dbReference type="ARBA" id="ARBA00044899"/>
    </source>
</evidence>
<dbReference type="PANTHER" id="PTHR23512:SF3">
    <property type="entry name" value="MAJOR FACILITATOR SUPERFAMILY DOMAIN-CONTAINING PROTEIN 1"/>
    <property type="match status" value="1"/>
</dbReference>
<comment type="catalytic activity">
    <reaction evidence="8">
        <text>L-lysyl-L-alanine(out) = L-lysyl-L-alanine(in)</text>
        <dbReference type="Rhea" id="RHEA:79399"/>
        <dbReference type="ChEBI" id="CHEBI:229954"/>
    </reaction>
</comment>
<comment type="catalytic activity">
    <reaction evidence="14">
        <text>L-aspartyl-L-lysine(out) = L-aspartyl-L-lysine(in)</text>
        <dbReference type="Rhea" id="RHEA:79411"/>
        <dbReference type="ChEBI" id="CHEBI:229953"/>
    </reaction>
</comment>
<feature type="transmembrane region" description="Helical" evidence="25">
    <location>
        <begin position="133"/>
        <end position="157"/>
    </location>
</feature>
<comment type="catalytic activity">
    <reaction evidence="12">
        <text>L-lysyl-L-alpha-amino acid(out) = L-lysyl-L-alpha-amino acid(in)</text>
        <dbReference type="Rhea" id="RHEA:79387"/>
        <dbReference type="ChEBI" id="CHEBI:229965"/>
    </reaction>
</comment>
<evidence type="ECO:0000256" key="17">
    <source>
        <dbReference type="ARBA" id="ARBA00044903"/>
    </source>
</evidence>
<feature type="transmembrane region" description="Helical" evidence="25">
    <location>
        <begin position="310"/>
        <end position="330"/>
    </location>
</feature>
<feature type="transmembrane region" description="Helical" evidence="25">
    <location>
        <begin position="163"/>
        <end position="186"/>
    </location>
</feature>
<evidence type="ECO:0000256" key="6">
    <source>
        <dbReference type="ARBA" id="ARBA00023136"/>
    </source>
</evidence>
<evidence type="ECO:0000256" key="16">
    <source>
        <dbReference type="ARBA" id="ARBA00044900"/>
    </source>
</evidence>
<comment type="catalytic activity">
    <reaction evidence="10">
        <text>L-alpha-aminoacyl-L-arginine(out) = L-alpha-aminoacyl-L-arginine(in)</text>
        <dbReference type="Rhea" id="RHEA:79367"/>
        <dbReference type="ChEBI" id="CHEBI:229968"/>
    </reaction>
</comment>
<dbReference type="InterPro" id="IPR020846">
    <property type="entry name" value="MFS_dom"/>
</dbReference>
<name>W0SH59_9PROT</name>
<dbReference type="InterPro" id="IPR036259">
    <property type="entry name" value="MFS_trans_sf"/>
</dbReference>
<evidence type="ECO:0000256" key="20">
    <source>
        <dbReference type="ARBA" id="ARBA00044924"/>
    </source>
</evidence>
<comment type="similarity">
    <text evidence="2">Belongs to the major facilitator superfamily.</text>
</comment>
<evidence type="ECO:0000256" key="21">
    <source>
        <dbReference type="ARBA" id="ARBA00044985"/>
    </source>
</evidence>
<evidence type="ECO:0000313" key="27">
    <source>
        <dbReference type="EMBL" id="BAO30674.1"/>
    </source>
</evidence>
<keyword evidence="7" id="KW-0458">Lysosome</keyword>
<sequence>MNATARPGVMLGLGVAIAAYLLSFFHRVAPAAISGDLQATFAIGGAQLGTLAATYFYVYTVMQIPTGVLADTLGPRRILWWGGLVAGVGAILFGLAPSFELAFVGRTLVGLGVSVTFIAMLKLLALGFDERRFATLTGLCMLIGNLGSILAGAPLAWATQAAGWRQVFVVVGLLSFGLAFASRAWVIETPAGKVDRTAWLTGLVSVLKNRATWPGFFANTGLSGAFFAFAGLWAVPYLTQMHGMTRATASSHVSIYFLGFAFGSALWGRVSDALGKRKAVALAVSGLHVLGWGVWLWATWRAAGALPLAATYALCIVMGLASAGFTLSWASAKEVNPPQLSGMATSVVNVGVFLGPAILQPAVGWLMERTWDGRMEAGVRIYSATDWRNGLLLLTVAAVAGWFATLLVRETGCRNVWKAREEK</sequence>
<keyword evidence="4 25" id="KW-0812">Transmembrane</keyword>
<dbReference type="STRING" id="1223802.SUTH_02895"/>
<feature type="transmembrane region" description="Helical" evidence="25">
    <location>
        <begin position="342"/>
        <end position="367"/>
    </location>
</feature>
<dbReference type="InterPro" id="IPR052187">
    <property type="entry name" value="MFSD1"/>
</dbReference>
<comment type="catalytic activity">
    <reaction evidence="19">
        <text>L-alanyl-L-lysine(out) = L-alanyl-L-lysine(in)</text>
        <dbReference type="Rhea" id="RHEA:79415"/>
        <dbReference type="ChEBI" id="CHEBI:192470"/>
    </reaction>
</comment>
<dbReference type="GO" id="GO:0005765">
    <property type="term" value="C:lysosomal membrane"/>
    <property type="evidence" value="ECO:0007669"/>
    <property type="project" value="UniProtKB-SubCell"/>
</dbReference>
<dbReference type="Proteomes" id="UP000031637">
    <property type="component" value="Chromosome"/>
</dbReference>
<comment type="function">
    <text evidence="23">Lysosomal dipeptide uniporter that selectively exports lysine, arginine or histidine-containing dipeptides with a net positive charge from the lysosome lumen into the cytosol. Could play a role in a specific type of protein O-glycosylation indirectly regulating macrophages migration and tissue invasion. Also essential for liver homeostasis.</text>
</comment>
<dbReference type="SUPFAM" id="SSF103473">
    <property type="entry name" value="MFS general substrate transporter"/>
    <property type="match status" value="1"/>
</dbReference>
<dbReference type="GO" id="GO:0022857">
    <property type="term" value="F:transmembrane transporter activity"/>
    <property type="evidence" value="ECO:0007669"/>
    <property type="project" value="InterPro"/>
</dbReference>
<evidence type="ECO:0000256" key="2">
    <source>
        <dbReference type="ARBA" id="ARBA00008335"/>
    </source>
</evidence>
<evidence type="ECO:0000256" key="3">
    <source>
        <dbReference type="ARBA" id="ARBA00022448"/>
    </source>
</evidence>
<dbReference type="KEGG" id="shd:SUTH_02895"/>
<keyword evidence="5 25" id="KW-1133">Transmembrane helix</keyword>
<evidence type="ECO:0000256" key="23">
    <source>
        <dbReference type="ARBA" id="ARBA00045709"/>
    </source>
</evidence>
<comment type="catalytic activity">
    <reaction evidence="9">
        <text>L-histidyl-glycine(out) = L-histidyl-glycine(in)</text>
        <dbReference type="Rhea" id="RHEA:79395"/>
        <dbReference type="ChEBI" id="CHEBI:229957"/>
    </reaction>
</comment>
<organism evidence="27 28">
    <name type="scientific">Sulfuritalea hydrogenivorans sk43H</name>
    <dbReference type="NCBI Taxonomy" id="1223802"/>
    <lineage>
        <taxon>Bacteria</taxon>
        <taxon>Pseudomonadati</taxon>
        <taxon>Pseudomonadota</taxon>
        <taxon>Betaproteobacteria</taxon>
        <taxon>Nitrosomonadales</taxon>
        <taxon>Sterolibacteriaceae</taxon>
        <taxon>Sulfuritalea</taxon>
    </lineage>
</organism>
<gene>
    <name evidence="27" type="ORF">SUTH_02895</name>
</gene>
<evidence type="ECO:0000256" key="18">
    <source>
        <dbReference type="ARBA" id="ARBA00044912"/>
    </source>
</evidence>
<comment type="catalytic activity">
    <reaction evidence="16">
        <text>L-lysyl-L-lysine(out) = L-lysyl-L-lysine(in)</text>
        <dbReference type="Rhea" id="RHEA:79403"/>
        <dbReference type="ChEBI" id="CHEBI:229956"/>
    </reaction>
</comment>
<keyword evidence="3" id="KW-0813">Transport</keyword>
<evidence type="ECO:0000256" key="25">
    <source>
        <dbReference type="SAM" id="Phobius"/>
    </source>
</evidence>
<evidence type="ECO:0000256" key="14">
    <source>
        <dbReference type="ARBA" id="ARBA00044898"/>
    </source>
</evidence>
<dbReference type="Pfam" id="PF07690">
    <property type="entry name" value="MFS_1"/>
    <property type="match status" value="1"/>
</dbReference>
<evidence type="ECO:0000256" key="8">
    <source>
        <dbReference type="ARBA" id="ARBA00044876"/>
    </source>
</evidence>
<proteinExistence type="inferred from homology"/>
<feature type="domain" description="Major facilitator superfamily (MFS) profile" evidence="26">
    <location>
        <begin position="11"/>
        <end position="412"/>
    </location>
</feature>
<dbReference type="Gene3D" id="1.20.1250.20">
    <property type="entry name" value="MFS general substrate transporter like domains"/>
    <property type="match status" value="2"/>
</dbReference>
<dbReference type="EMBL" id="AP012547">
    <property type="protein sequence ID" value="BAO30674.1"/>
    <property type="molecule type" value="Genomic_DNA"/>
</dbReference>
<evidence type="ECO:0000256" key="10">
    <source>
        <dbReference type="ARBA" id="ARBA00044881"/>
    </source>
</evidence>
<evidence type="ECO:0000256" key="7">
    <source>
        <dbReference type="ARBA" id="ARBA00023228"/>
    </source>
</evidence>
<evidence type="ECO:0000256" key="1">
    <source>
        <dbReference type="ARBA" id="ARBA00004155"/>
    </source>
</evidence>
<protein>
    <recommendedName>
        <fullName evidence="21">Lysosomal dipeptide transporter MFSD1</fullName>
    </recommendedName>
    <alternativeName>
        <fullName evidence="22">Major facilitator superfamily domain-containing protein 1</fullName>
    </alternativeName>
</protein>
<feature type="transmembrane region" description="Helical" evidence="25">
    <location>
        <begin position="279"/>
        <end position="298"/>
    </location>
</feature>
<evidence type="ECO:0000256" key="5">
    <source>
        <dbReference type="ARBA" id="ARBA00022989"/>
    </source>
</evidence>
<comment type="catalytic activity">
    <reaction evidence="17">
        <text>L-arginyl-glycine(out) = L-arginyl-glycine(in)</text>
        <dbReference type="Rhea" id="RHEA:79391"/>
        <dbReference type="ChEBI" id="CHEBI:229955"/>
    </reaction>
</comment>
<comment type="catalytic activity">
    <reaction evidence="11">
        <text>L-alpha-aminoacyl-L-histidine(out) = L-alpha-aminoacyl-L-histidine(in)</text>
        <dbReference type="Rhea" id="RHEA:79375"/>
        <dbReference type="ChEBI" id="CHEBI:229967"/>
    </reaction>
</comment>
<evidence type="ECO:0000256" key="13">
    <source>
        <dbReference type="ARBA" id="ARBA00044893"/>
    </source>
</evidence>
<evidence type="ECO:0000256" key="11">
    <source>
        <dbReference type="ARBA" id="ARBA00044884"/>
    </source>
</evidence>
<comment type="subunit">
    <text evidence="24">Homodimer. Interacts with lysosomal protein GLMP (via lumenal domain); the interaction starts while both proteins are still in the endoplasmic reticulum and is required for stabilization of MFSD1 in lysosomes but has no direct effect on its targeting to lysosomes or transporter activity.</text>
</comment>
<comment type="catalytic activity">
    <reaction evidence="13">
        <text>L-alpha-aminoacyl-L-lysine(out) = L-alpha-aminoacyl-L-lysine(in)</text>
        <dbReference type="Rhea" id="RHEA:79383"/>
        <dbReference type="ChEBI" id="CHEBI:229966"/>
    </reaction>
</comment>
<feature type="transmembrane region" description="Helical" evidence="25">
    <location>
        <begin position="78"/>
        <end position="96"/>
    </location>
</feature>
<feature type="transmembrane region" description="Helical" evidence="25">
    <location>
        <begin position="102"/>
        <end position="121"/>
    </location>
</feature>
<evidence type="ECO:0000259" key="26">
    <source>
        <dbReference type="PROSITE" id="PS50850"/>
    </source>
</evidence>
<feature type="transmembrane region" description="Helical" evidence="25">
    <location>
        <begin position="216"/>
        <end position="235"/>
    </location>
</feature>
<feature type="transmembrane region" description="Helical" evidence="25">
    <location>
        <begin position="41"/>
        <end position="58"/>
    </location>
</feature>
<dbReference type="PANTHER" id="PTHR23512">
    <property type="entry name" value="MAJOR FACILITATOR SUPERFAMILY DOMAIN-CONTAINING PROTEIN 1"/>
    <property type="match status" value="1"/>
</dbReference>
<comment type="catalytic activity">
    <reaction evidence="20">
        <text>L-lysyl-glycine(out) = L-lysyl-glycine(in)</text>
        <dbReference type="Rhea" id="RHEA:79407"/>
        <dbReference type="ChEBI" id="CHEBI:191202"/>
    </reaction>
</comment>
<evidence type="ECO:0000256" key="12">
    <source>
        <dbReference type="ARBA" id="ARBA00044891"/>
    </source>
</evidence>
<dbReference type="OrthoDB" id="5291895at2"/>
<evidence type="ECO:0000256" key="19">
    <source>
        <dbReference type="ARBA" id="ARBA00044919"/>
    </source>
</evidence>
<reference evidence="27 28" key="1">
    <citation type="journal article" date="2014" name="Syst. Appl. Microbiol.">
        <title>Complete genomes of freshwater sulfur oxidizers Sulfuricella denitrificans skB26 and Sulfuritalea hydrogenivorans sk43H: genetic insights into the sulfur oxidation pathway of betaproteobacteria.</title>
        <authorList>
            <person name="Watanabe T."/>
            <person name="Kojima H."/>
            <person name="Fukui M."/>
        </authorList>
    </citation>
    <scope>NUCLEOTIDE SEQUENCE [LARGE SCALE GENOMIC DNA]</scope>
    <source>
        <strain evidence="27">DSM22779</strain>
    </source>
</reference>
<feature type="transmembrane region" description="Helical" evidence="25">
    <location>
        <begin position="387"/>
        <end position="408"/>
    </location>
</feature>
<evidence type="ECO:0000256" key="9">
    <source>
        <dbReference type="ARBA" id="ARBA00044878"/>
    </source>
</evidence>
<evidence type="ECO:0000256" key="4">
    <source>
        <dbReference type="ARBA" id="ARBA00022692"/>
    </source>
</evidence>
<evidence type="ECO:0000256" key="22">
    <source>
        <dbReference type="ARBA" id="ARBA00045018"/>
    </source>
</evidence>
<comment type="subcellular location">
    <subcellularLocation>
        <location evidence="1">Lysosome membrane</location>
        <topology evidence="1">Multi-pass membrane protein</topology>
    </subcellularLocation>
</comment>
<comment type="catalytic activity">
    <reaction evidence="15">
        <text>L-arginyl-L-alpha-amino acid(out) = L-arginyl-L-alpha-amino acid(in)</text>
        <dbReference type="Rhea" id="RHEA:79371"/>
        <dbReference type="ChEBI" id="CHEBI:84315"/>
    </reaction>
</comment>
<evidence type="ECO:0000256" key="24">
    <source>
        <dbReference type="ARBA" id="ARBA00046376"/>
    </source>
</evidence>
<accession>W0SH59</accession>
<keyword evidence="6 25" id="KW-0472">Membrane</keyword>
<keyword evidence="28" id="KW-1185">Reference proteome</keyword>
<dbReference type="HOGENOM" id="CLU_001265_62_1_4"/>
<dbReference type="AlphaFoldDB" id="W0SH59"/>
<dbReference type="PROSITE" id="PS50850">
    <property type="entry name" value="MFS"/>
    <property type="match status" value="1"/>
</dbReference>
<comment type="catalytic activity">
    <reaction evidence="18">
        <text>L-histidyl-L-alpha-amino acid(out) = L-histidyl-L-alpha-amino acid(in)</text>
        <dbReference type="Rhea" id="RHEA:79379"/>
        <dbReference type="ChEBI" id="CHEBI:229964"/>
    </reaction>
</comment>
<feature type="transmembrane region" description="Helical" evidence="25">
    <location>
        <begin position="247"/>
        <end position="267"/>
    </location>
</feature>
<dbReference type="RefSeq" id="WP_041100225.1">
    <property type="nucleotide sequence ID" value="NZ_AP012547.1"/>
</dbReference>
<evidence type="ECO:0000313" key="28">
    <source>
        <dbReference type="Proteomes" id="UP000031637"/>
    </source>
</evidence>